<accession>A0A3R7KMU1</accession>
<feature type="compositionally biased region" description="Basic and acidic residues" evidence="1">
    <location>
        <begin position="31"/>
        <end position="40"/>
    </location>
</feature>
<evidence type="ECO:0000256" key="1">
    <source>
        <dbReference type="SAM" id="MobiDB-lite"/>
    </source>
</evidence>
<organism evidence="2 3">
    <name type="scientific">Phytophthora kernoviae</name>
    <dbReference type="NCBI Taxonomy" id="325452"/>
    <lineage>
        <taxon>Eukaryota</taxon>
        <taxon>Sar</taxon>
        <taxon>Stramenopiles</taxon>
        <taxon>Oomycota</taxon>
        <taxon>Peronosporomycetes</taxon>
        <taxon>Peronosporales</taxon>
        <taxon>Peronosporaceae</taxon>
        <taxon>Phytophthora</taxon>
    </lineage>
</organism>
<dbReference type="AlphaFoldDB" id="A0A3R7KMU1"/>
<evidence type="ECO:0000313" key="3">
    <source>
        <dbReference type="Proteomes" id="UP000285624"/>
    </source>
</evidence>
<protein>
    <submittedName>
        <fullName evidence="2">Uncharacterized protein</fullName>
    </submittedName>
</protein>
<dbReference type="EMBL" id="MBDN02000032">
    <property type="protein sequence ID" value="RLN83547.1"/>
    <property type="molecule type" value="Genomic_DNA"/>
</dbReference>
<evidence type="ECO:0000313" key="2">
    <source>
        <dbReference type="EMBL" id="RLN83547.1"/>
    </source>
</evidence>
<name>A0A3R7KMU1_9STRA</name>
<proteinExistence type="predicted"/>
<feature type="region of interest" description="Disordered" evidence="1">
    <location>
        <begin position="31"/>
        <end position="57"/>
    </location>
</feature>
<dbReference type="PROSITE" id="PS50096">
    <property type="entry name" value="IQ"/>
    <property type="match status" value="1"/>
</dbReference>
<feature type="compositionally biased region" description="Basic and acidic residues" evidence="1">
    <location>
        <begin position="47"/>
        <end position="57"/>
    </location>
</feature>
<keyword evidence="3" id="KW-1185">Reference proteome</keyword>
<reference evidence="2 3" key="1">
    <citation type="journal article" date="2019" name="Mol. Plant Pathol.">
        <title>Genome sequencing of oomycete isolates from Chile supports the New Zealand origin of Phytophthora kernoviae and makes available the first Nothophytophthora sp. genome.</title>
        <authorList>
            <person name="Studholme D.J."/>
            <person name="Panda P."/>
            <person name="Sanfuentes Von Stowasser E."/>
            <person name="Gonzalez M."/>
            <person name="Hill R."/>
            <person name="Sambles C."/>
            <person name="Grant M."/>
            <person name="Williams N.M."/>
            <person name="McDougal R.L."/>
        </authorList>
    </citation>
    <scope>NUCLEOTIDE SEQUENCE [LARGE SCALE GENOMIC DNA]</scope>
    <source>
        <strain evidence="2">Chile4</strain>
    </source>
</reference>
<gene>
    <name evidence="2" type="ORF">BBO99_00002063</name>
</gene>
<dbReference type="Proteomes" id="UP000285624">
    <property type="component" value="Unassembled WGS sequence"/>
</dbReference>
<dbReference type="STRING" id="325452.A0A3R7KMU1"/>
<sequence length="390" mass="45584">MSSYHAKGQRQYHHCHRLNYFSVLRQAAEQKRNIDAEKEREKRKKLREKEKKQQEAELRQQNLAATKMQAVIRSFVARRKGKAYMKLVRQTQAARAQRLKDEIILLHWEDIKPHELSRQPYEAPQEVALNVTRDFNAKISQVLEAAARKARLLYLQTIEFNDITQYAWVAEYDKREQKEEYWNVVLNKRVSELPKAMQLIELMEQNQREKLEKRVALARSKLMALLYPFHPKNKPKLALRRNAVVFVPTGFIVADTNASYASLKLEMEAIDGARFWQDKVAPSRYFGGKKAKKFLSAADSKACWSVVKLFFWMDLHESGGFEPHAKKLLNLAEDLQIYVTNAVDEKLENTGDIKLARDRLLQLMNLEKVTLQLLATKEQRDADDEESRQA</sequence>
<comment type="caution">
    <text evidence="2">The sequence shown here is derived from an EMBL/GenBank/DDBJ whole genome shotgun (WGS) entry which is preliminary data.</text>
</comment>